<feature type="region of interest" description="Disordered" evidence="1">
    <location>
        <begin position="120"/>
        <end position="184"/>
    </location>
</feature>
<evidence type="ECO:0000259" key="3">
    <source>
        <dbReference type="Pfam" id="PF07596"/>
    </source>
</evidence>
<evidence type="ECO:0000313" key="5">
    <source>
        <dbReference type="Proteomes" id="UP000315017"/>
    </source>
</evidence>
<proteinExistence type="predicted"/>
<gene>
    <name evidence="4" type="ORF">ETAA8_11930</name>
</gene>
<dbReference type="InterPro" id="IPR012902">
    <property type="entry name" value="N_methyl_site"/>
</dbReference>
<dbReference type="PANTHER" id="PTHR30093">
    <property type="entry name" value="GENERAL SECRETION PATHWAY PROTEIN G"/>
    <property type="match status" value="1"/>
</dbReference>
<dbReference type="PANTHER" id="PTHR30093:SF2">
    <property type="entry name" value="TYPE II SECRETION SYSTEM PROTEIN H"/>
    <property type="match status" value="1"/>
</dbReference>
<dbReference type="Proteomes" id="UP000315017">
    <property type="component" value="Chromosome"/>
</dbReference>
<dbReference type="SUPFAM" id="SSF54523">
    <property type="entry name" value="Pili subunits"/>
    <property type="match status" value="1"/>
</dbReference>
<keyword evidence="2" id="KW-0472">Membrane</keyword>
<dbReference type="Pfam" id="PF07596">
    <property type="entry name" value="SBP_bac_10"/>
    <property type="match status" value="2"/>
</dbReference>
<evidence type="ECO:0000256" key="2">
    <source>
        <dbReference type="SAM" id="Phobius"/>
    </source>
</evidence>
<keyword evidence="5" id="KW-1185">Reference proteome</keyword>
<reference evidence="4 5" key="1">
    <citation type="submission" date="2019-02" db="EMBL/GenBank/DDBJ databases">
        <title>Deep-cultivation of Planctomycetes and their phenomic and genomic characterization uncovers novel biology.</title>
        <authorList>
            <person name="Wiegand S."/>
            <person name="Jogler M."/>
            <person name="Boedeker C."/>
            <person name="Pinto D."/>
            <person name="Vollmers J."/>
            <person name="Rivas-Marin E."/>
            <person name="Kohn T."/>
            <person name="Peeters S.H."/>
            <person name="Heuer A."/>
            <person name="Rast P."/>
            <person name="Oberbeckmann S."/>
            <person name="Bunk B."/>
            <person name="Jeske O."/>
            <person name="Meyerdierks A."/>
            <person name="Storesund J.E."/>
            <person name="Kallscheuer N."/>
            <person name="Luecker S."/>
            <person name="Lage O.M."/>
            <person name="Pohl T."/>
            <person name="Merkel B.J."/>
            <person name="Hornburger P."/>
            <person name="Mueller R.-W."/>
            <person name="Bruemmer F."/>
            <person name="Labrenz M."/>
            <person name="Spormann A.M."/>
            <person name="Op den Camp H."/>
            <person name="Overmann J."/>
            <person name="Amann R."/>
            <person name="Jetten M.S.M."/>
            <person name="Mascher T."/>
            <person name="Medema M.H."/>
            <person name="Devos D.P."/>
            <person name="Kaster A.-K."/>
            <person name="Ovreas L."/>
            <person name="Rohde M."/>
            <person name="Galperin M.Y."/>
            <person name="Jogler C."/>
        </authorList>
    </citation>
    <scope>NUCLEOTIDE SEQUENCE [LARGE SCALE GENOMIC DNA]</scope>
    <source>
        <strain evidence="4 5">ETA_A8</strain>
    </source>
</reference>
<name>A0A517Y7C3_9BACT</name>
<accession>A0A517Y7C3</accession>
<dbReference type="Gene3D" id="3.30.700.10">
    <property type="entry name" value="Glycoprotein, Type 4 Pilin"/>
    <property type="match status" value="1"/>
</dbReference>
<feature type="transmembrane region" description="Helical" evidence="2">
    <location>
        <begin position="12"/>
        <end position="34"/>
    </location>
</feature>
<feature type="compositionally biased region" description="Polar residues" evidence="1">
    <location>
        <begin position="144"/>
        <end position="177"/>
    </location>
</feature>
<dbReference type="InterPro" id="IPR045584">
    <property type="entry name" value="Pilin-like"/>
</dbReference>
<protein>
    <recommendedName>
        <fullName evidence="3">DUF1559 domain-containing protein</fullName>
    </recommendedName>
</protein>
<keyword evidence="2" id="KW-1133">Transmembrane helix</keyword>
<dbReference type="KEGG" id="aagg:ETAA8_11930"/>
<sequence>MPASRKNRSAFTLVELLVVIAIIGVLIALLLPAVQTARESARRTHCFNNLKQFAIATHNFHQQYNRLPPYWSEGNTAKFPDGGWLVQSLPFLEQQPLYDSIVGDNGGRLVYSSTSTSTLVTPASTNPPYQPARTVNNGGRWVTIGTTPGSPSSHMGHSFPGSATTQREWQGPPNTTIPAVGSPATYSTVTTTTRKGLYTVADVSFPALHCLSDPSSVQASKKVPGPAGMTWTMTNYQANFLGWVADASQQRIGVELEVGSALALSPKMDALVGYKDITDGLSNTIMFGEGMRYCDGAYRLAYWGKYARFNAHNFGVEWNGKGNTFMFQSIPHRARCNNWRVQGLHFGTLSVALFDGSVRSIQSTISRRETSDPDFPQMGVDAAFSTNDPSTEFDGTWDRLMMPDDAQPLGTF</sequence>
<dbReference type="Pfam" id="PF07963">
    <property type="entry name" value="N_methyl"/>
    <property type="match status" value="1"/>
</dbReference>
<dbReference type="OrthoDB" id="255848at2"/>
<dbReference type="InterPro" id="IPR011453">
    <property type="entry name" value="DUF1559"/>
</dbReference>
<dbReference type="EMBL" id="CP036274">
    <property type="protein sequence ID" value="QDU26119.1"/>
    <property type="molecule type" value="Genomic_DNA"/>
</dbReference>
<dbReference type="RefSeq" id="WP_145086174.1">
    <property type="nucleotide sequence ID" value="NZ_CP036274.1"/>
</dbReference>
<organism evidence="4 5">
    <name type="scientific">Anatilimnocola aggregata</name>
    <dbReference type="NCBI Taxonomy" id="2528021"/>
    <lineage>
        <taxon>Bacteria</taxon>
        <taxon>Pseudomonadati</taxon>
        <taxon>Planctomycetota</taxon>
        <taxon>Planctomycetia</taxon>
        <taxon>Pirellulales</taxon>
        <taxon>Pirellulaceae</taxon>
        <taxon>Anatilimnocola</taxon>
    </lineage>
</organism>
<feature type="domain" description="DUF1559" evidence="3">
    <location>
        <begin position="35"/>
        <end position="105"/>
    </location>
</feature>
<keyword evidence="2" id="KW-0812">Transmembrane</keyword>
<dbReference type="NCBIfam" id="TIGR02532">
    <property type="entry name" value="IV_pilin_GFxxxE"/>
    <property type="match status" value="1"/>
</dbReference>
<dbReference type="AlphaFoldDB" id="A0A517Y7C3"/>
<evidence type="ECO:0000256" key="1">
    <source>
        <dbReference type="SAM" id="MobiDB-lite"/>
    </source>
</evidence>
<evidence type="ECO:0000313" key="4">
    <source>
        <dbReference type="EMBL" id="QDU26119.1"/>
    </source>
</evidence>
<feature type="domain" description="DUF1559" evidence="3">
    <location>
        <begin position="197"/>
        <end position="366"/>
    </location>
</feature>